<protein>
    <submittedName>
        <fullName evidence="1">Uncharacterized protein</fullName>
    </submittedName>
</protein>
<dbReference type="EMBL" id="JAEKNQ010000019">
    <property type="protein sequence ID" value="MBJ7602326.1"/>
    <property type="molecule type" value="Genomic_DNA"/>
</dbReference>
<organism evidence="1 2">
    <name type="scientific">Candidatus Dormiibacter inghamiae</name>
    <dbReference type="NCBI Taxonomy" id="3127013"/>
    <lineage>
        <taxon>Bacteria</taxon>
        <taxon>Bacillati</taxon>
        <taxon>Candidatus Dormiibacterota</taxon>
        <taxon>Candidatus Dormibacteria</taxon>
        <taxon>Candidatus Dormibacterales</taxon>
        <taxon>Candidatus Dormibacteraceae</taxon>
        <taxon>Candidatus Dormiibacter</taxon>
    </lineage>
</organism>
<dbReference type="AlphaFoldDB" id="A0A934KFA1"/>
<reference evidence="1 2" key="1">
    <citation type="submission" date="2020-10" db="EMBL/GenBank/DDBJ databases">
        <title>Ca. Dormibacterota MAGs.</title>
        <authorList>
            <person name="Montgomery K."/>
        </authorList>
    </citation>
    <scope>NUCLEOTIDE SEQUENCE [LARGE SCALE GENOMIC DNA]</scope>
    <source>
        <strain evidence="1">SC8811_S16_3</strain>
    </source>
</reference>
<dbReference type="Proteomes" id="UP000620075">
    <property type="component" value="Unassembled WGS sequence"/>
</dbReference>
<proteinExistence type="predicted"/>
<evidence type="ECO:0000313" key="2">
    <source>
        <dbReference type="Proteomes" id="UP000620075"/>
    </source>
</evidence>
<gene>
    <name evidence="1" type="ORF">JF888_03910</name>
</gene>
<sequence>MEIGPDKPALRDALYEGFEPPSAELRERVLASLPVAAAPAPSLVAHIIHWLQAHWPALTLGGGGAVAVAVVISVILNQSAPSPPPTIEVYAAYADTIRSGAPAAPPPSPWMGSPGVAFVGVGPDFDAGAIRIENRSGTSVTIDRVTVDSGGQRFDIWQPGLKIAPHSTLILTQTAVLSRAPLTTNFDTSEANPSGCQPAGAIPIVHVSVNGTVRSYRDVNRVLNTGGLDAGNCGGAESHGWERLPA</sequence>
<name>A0A934KFA1_9BACT</name>
<evidence type="ECO:0000313" key="1">
    <source>
        <dbReference type="EMBL" id="MBJ7602326.1"/>
    </source>
</evidence>
<comment type="caution">
    <text evidence="1">The sequence shown here is derived from an EMBL/GenBank/DDBJ whole genome shotgun (WGS) entry which is preliminary data.</text>
</comment>
<accession>A0A934KFA1</accession>
<dbReference type="RefSeq" id="WP_338176774.1">
    <property type="nucleotide sequence ID" value="NZ_JAEKNQ010000019.1"/>
</dbReference>